<dbReference type="GO" id="GO:0016788">
    <property type="term" value="F:hydrolase activity, acting on ester bonds"/>
    <property type="evidence" value="ECO:0007669"/>
    <property type="project" value="InterPro"/>
</dbReference>
<feature type="compositionally biased region" description="Basic and acidic residues" evidence="1">
    <location>
        <begin position="546"/>
        <end position="560"/>
    </location>
</feature>
<feature type="domain" description="SGNH hydrolase-type esterase" evidence="3">
    <location>
        <begin position="53"/>
        <end position="245"/>
    </location>
</feature>
<dbReference type="Proteomes" id="UP001149079">
    <property type="component" value="Unassembled WGS sequence"/>
</dbReference>
<dbReference type="PANTHER" id="PTHR37981:SF1">
    <property type="entry name" value="SGNH HYDROLASE-TYPE ESTERASE DOMAIN-CONTAINING PROTEIN"/>
    <property type="match status" value="1"/>
</dbReference>
<feature type="region of interest" description="Disordered" evidence="1">
    <location>
        <begin position="539"/>
        <end position="579"/>
    </location>
</feature>
<dbReference type="InterPro" id="IPR013830">
    <property type="entry name" value="SGNH_hydro"/>
</dbReference>
<dbReference type="Pfam" id="PF13472">
    <property type="entry name" value="Lipase_GDSL_2"/>
    <property type="match status" value="1"/>
</dbReference>
<dbReference type="SUPFAM" id="SSF52266">
    <property type="entry name" value="SGNH hydrolase"/>
    <property type="match status" value="1"/>
</dbReference>
<evidence type="ECO:0000313" key="5">
    <source>
        <dbReference type="Proteomes" id="UP001149079"/>
    </source>
</evidence>
<reference evidence="4" key="2">
    <citation type="journal article" date="2023" name="IMA Fungus">
        <title>Comparative genomic study of the Penicillium genus elucidates a diverse pangenome and 15 lateral gene transfer events.</title>
        <authorList>
            <person name="Petersen C."/>
            <person name="Sorensen T."/>
            <person name="Nielsen M.R."/>
            <person name="Sondergaard T.E."/>
            <person name="Sorensen J.L."/>
            <person name="Fitzpatrick D.A."/>
            <person name="Frisvad J.C."/>
            <person name="Nielsen K.L."/>
        </authorList>
    </citation>
    <scope>NUCLEOTIDE SEQUENCE</scope>
    <source>
        <strain evidence="4">IBT 22155</strain>
    </source>
</reference>
<evidence type="ECO:0000313" key="4">
    <source>
        <dbReference type="EMBL" id="KAJ5124285.1"/>
    </source>
</evidence>
<organism evidence="4 5">
    <name type="scientific">Penicillium bovifimosum</name>
    <dbReference type="NCBI Taxonomy" id="126998"/>
    <lineage>
        <taxon>Eukaryota</taxon>
        <taxon>Fungi</taxon>
        <taxon>Dikarya</taxon>
        <taxon>Ascomycota</taxon>
        <taxon>Pezizomycotina</taxon>
        <taxon>Eurotiomycetes</taxon>
        <taxon>Eurotiomycetidae</taxon>
        <taxon>Eurotiales</taxon>
        <taxon>Aspergillaceae</taxon>
        <taxon>Penicillium</taxon>
    </lineage>
</organism>
<protein>
    <submittedName>
        <fullName evidence="4">Esterase family protein</fullName>
    </submittedName>
</protein>
<evidence type="ECO:0000259" key="3">
    <source>
        <dbReference type="Pfam" id="PF13472"/>
    </source>
</evidence>
<name>A0A9W9KX28_9EURO</name>
<evidence type="ECO:0000256" key="2">
    <source>
        <dbReference type="SAM" id="SignalP"/>
    </source>
</evidence>
<dbReference type="EMBL" id="JAPQKL010000006">
    <property type="protein sequence ID" value="KAJ5124285.1"/>
    <property type="molecule type" value="Genomic_DNA"/>
</dbReference>
<dbReference type="RefSeq" id="XP_056518684.1">
    <property type="nucleotide sequence ID" value="XM_056668854.1"/>
</dbReference>
<reference evidence="4" key="1">
    <citation type="submission" date="2022-11" db="EMBL/GenBank/DDBJ databases">
        <authorList>
            <person name="Petersen C."/>
        </authorList>
    </citation>
    <scope>NUCLEOTIDE SEQUENCE</scope>
    <source>
        <strain evidence="4">IBT 22155</strain>
    </source>
</reference>
<feature type="chain" id="PRO_5040949064" evidence="2">
    <location>
        <begin position="24"/>
        <end position="676"/>
    </location>
</feature>
<sequence length="676" mass="76178">MKTRILLSSLFLTGTFYAQSAYGLPNDTSPNLAPRRQLPRDPGNFYWVKKWAAVGDSYTAGIGSGNPLGKAFLTFAGDEDYQCSRYDTSYPMILKDELGGSDFQFAACSGDRTGNIYQQIKNLDGDLDLVIMTAGGNDLCLSSLILKCVFSPYNEDSCNDVLNIAQDNLDQIIEDNFKLLLDALDDKMAETSIVVFNGYAQFFNTENEDCAENEDWTLWTPPNNPTPMTMTVKRRKRFNDLVVQLNDIIRKVVNDARKADKYKYKIGFSNWDPWPSKYVRGQYCDPSSSGEYPDEDVPDLQFFKPSTIPFLGTTGDGMVKVADLNETERIKARMQESDEMLTHSASFRRTRNPLHMVHRRLAGDGPAPANCPGDKDGELQESGGGWIPDDIGKNFHPNELGHYTIASWALQTAIDVRAEWLGFDPPSCEMVDEFECYGSDDSRRAYASEPRLNEKLKDFCDDVEDNHPEEKGWSWSKKYDEGTPDETEFKMQLEDTTDSFDHDTCVESMQRIVNGCDGDDPDNPMDWKFGGSWRRGDHTYIVTPQRDNRPWPKDGDDGGRKRSSNNRKRDDDGGPIQEPYGKCDGGYKVFFSSYTIYGAGWANWDYGQDSFLGAAKDCVGGGISDWNFEYFDEPDDDGYEWKVTFKTPIWVNARCFDNNKVVEQAGGFTDGCSGTG</sequence>
<keyword evidence="2" id="KW-0732">Signal</keyword>
<gene>
    <name evidence="4" type="ORF">N7515_008110</name>
</gene>
<dbReference type="InterPro" id="IPR036514">
    <property type="entry name" value="SGNH_hydro_sf"/>
</dbReference>
<dbReference type="PANTHER" id="PTHR37981">
    <property type="entry name" value="LIPASE 2"/>
    <property type="match status" value="1"/>
</dbReference>
<dbReference type="AlphaFoldDB" id="A0A9W9KX28"/>
<evidence type="ECO:0000256" key="1">
    <source>
        <dbReference type="SAM" id="MobiDB-lite"/>
    </source>
</evidence>
<dbReference type="InterPro" id="IPR037460">
    <property type="entry name" value="SEST-like"/>
</dbReference>
<dbReference type="Gene3D" id="3.40.50.1110">
    <property type="entry name" value="SGNH hydrolase"/>
    <property type="match status" value="1"/>
</dbReference>
<proteinExistence type="predicted"/>
<feature type="signal peptide" evidence="2">
    <location>
        <begin position="1"/>
        <end position="23"/>
    </location>
</feature>
<keyword evidence="5" id="KW-1185">Reference proteome</keyword>
<dbReference type="Pfam" id="PF18647">
    <property type="entry name" value="Fungal_lectin_2"/>
    <property type="match status" value="1"/>
</dbReference>
<dbReference type="GO" id="GO:0006629">
    <property type="term" value="P:lipid metabolic process"/>
    <property type="evidence" value="ECO:0007669"/>
    <property type="project" value="TreeGrafter"/>
</dbReference>
<accession>A0A9W9KX28</accession>
<dbReference type="CDD" id="cd01823">
    <property type="entry name" value="SEST_like"/>
    <property type="match status" value="1"/>
</dbReference>
<dbReference type="GeneID" id="81408024"/>
<dbReference type="OrthoDB" id="1896086at2759"/>
<comment type="caution">
    <text evidence="4">The sequence shown here is derived from an EMBL/GenBank/DDBJ whole genome shotgun (WGS) entry which is preliminary data.</text>
</comment>